<dbReference type="ChiTaRS" id="ME3">
    <property type="organism name" value="human"/>
</dbReference>
<name>L8ECD3_HUMAN</name>
<gene>
    <name evidence="1" type="primary">ME3</name>
</gene>
<protein>
    <submittedName>
        <fullName evidence="1">Alternative protein ME3</fullName>
    </submittedName>
</protein>
<reference evidence="1" key="1">
    <citation type="journal article" date="2013" name="PLoS ONE">
        <title>Direct detection of alternative open reading frames translation products in human significantly expands the proteome.</title>
        <authorList>
            <person name="Vanderperre B."/>
            <person name="Lucier J.-F."/>
            <person name="Motard J."/>
            <person name="Tremblay G."/>
            <person name="Vanderperre S."/>
            <person name="Wisztorski M."/>
            <person name="Salzet M."/>
            <person name="Boisvert F.-M."/>
            <person name="Roucou X."/>
        </authorList>
    </citation>
    <scope>NUCLEOTIDE SEQUENCE</scope>
</reference>
<proteinExistence type="predicted"/>
<dbReference type="OrthoDB" id="5365701at2759"/>
<dbReference type="EMBL" id="HF583870">
    <property type="protein sequence ID" value="CCQ43367.1"/>
    <property type="molecule type" value="Genomic_DNA"/>
</dbReference>
<organism evidence="1">
    <name type="scientific">Homo sapiens</name>
    <name type="common">Human</name>
    <dbReference type="NCBI Taxonomy" id="9606"/>
    <lineage>
        <taxon>Eukaryota</taxon>
        <taxon>Metazoa</taxon>
        <taxon>Chordata</taxon>
        <taxon>Craniata</taxon>
        <taxon>Vertebrata</taxon>
        <taxon>Euteleostomi</taxon>
        <taxon>Mammalia</taxon>
        <taxon>Eutheria</taxon>
        <taxon>Euarchontoglires</taxon>
        <taxon>Primates</taxon>
        <taxon>Haplorrhini</taxon>
        <taxon>Catarrhini</taxon>
        <taxon>Hominidae</taxon>
        <taxon>Homo</taxon>
    </lineage>
</organism>
<dbReference type="AlphaFoldDB" id="L8ECD3"/>
<accession>L8ECD3</accession>
<sequence>MPMPSACSTNTVTSTACSMMTSKAQPPLLWQGSWLLCESPRTSFPITCLFSKVQARQLWALPTSLSWP</sequence>
<evidence type="ECO:0000313" key="1">
    <source>
        <dbReference type="EMBL" id="CCQ43367.1"/>
    </source>
</evidence>